<dbReference type="OrthoDB" id="10317530at2759"/>
<protein>
    <submittedName>
        <fullName evidence="1">Uncharacterized protein</fullName>
    </submittedName>
</protein>
<feature type="non-terminal residue" evidence="1">
    <location>
        <position position="1"/>
    </location>
</feature>
<evidence type="ECO:0000313" key="2">
    <source>
        <dbReference type="Proteomes" id="UP000292052"/>
    </source>
</evidence>
<dbReference type="EMBL" id="QDEB01027178">
    <property type="protein sequence ID" value="RZC40311.1"/>
    <property type="molecule type" value="Genomic_DNA"/>
</dbReference>
<sequence>IVTLSVDDHEECHDVTHLDRASCRIVTVNTPAGMGQFTTYDFMELEESSCVLDSDMPCRFQRRRPKS</sequence>
<accession>A0A482W594</accession>
<comment type="caution">
    <text evidence="1">The sequence shown here is derived from an EMBL/GenBank/DDBJ whole genome shotgun (WGS) entry which is preliminary data.</text>
</comment>
<dbReference type="AlphaFoldDB" id="A0A482W594"/>
<proteinExistence type="predicted"/>
<dbReference type="Proteomes" id="UP000292052">
    <property type="component" value="Unassembled WGS sequence"/>
</dbReference>
<keyword evidence="2" id="KW-1185">Reference proteome</keyword>
<evidence type="ECO:0000313" key="1">
    <source>
        <dbReference type="EMBL" id="RZC40311.1"/>
    </source>
</evidence>
<organism evidence="1 2">
    <name type="scientific">Asbolus verrucosus</name>
    <name type="common">Desert ironclad beetle</name>
    <dbReference type="NCBI Taxonomy" id="1661398"/>
    <lineage>
        <taxon>Eukaryota</taxon>
        <taxon>Metazoa</taxon>
        <taxon>Ecdysozoa</taxon>
        <taxon>Arthropoda</taxon>
        <taxon>Hexapoda</taxon>
        <taxon>Insecta</taxon>
        <taxon>Pterygota</taxon>
        <taxon>Neoptera</taxon>
        <taxon>Endopterygota</taxon>
        <taxon>Coleoptera</taxon>
        <taxon>Polyphaga</taxon>
        <taxon>Cucujiformia</taxon>
        <taxon>Tenebrionidae</taxon>
        <taxon>Pimeliinae</taxon>
        <taxon>Asbolus</taxon>
    </lineage>
</organism>
<gene>
    <name evidence="1" type="ORF">BDFB_009843</name>
</gene>
<reference evidence="1 2" key="1">
    <citation type="submission" date="2017-03" db="EMBL/GenBank/DDBJ databases">
        <title>Genome of the blue death feigning beetle - Asbolus verrucosus.</title>
        <authorList>
            <person name="Rider S.D."/>
        </authorList>
    </citation>
    <scope>NUCLEOTIDE SEQUENCE [LARGE SCALE GENOMIC DNA]</scope>
    <source>
        <strain evidence="1">Butters</strain>
        <tissue evidence="1">Head and leg muscle</tissue>
    </source>
</reference>
<name>A0A482W594_ASBVE</name>